<dbReference type="InterPro" id="IPR029058">
    <property type="entry name" value="AB_hydrolase_fold"/>
</dbReference>
<dbReference type="Pfam" id="PF10503">
    <property type="entry name" value="Esterase_PHB"/>
    <property type="match status" value="1"/>
</dbReference>
<protein>
    <submittedName>
        <fullName evidence="5">Polyhydroxybutyrate depolymerase</fullName>
    </submittedName>
</protein>
<feature type="compositionally biased region" description="Acidic residues" evidence="3">
    <location>
        <begin position="245"/>
        <end position="261"/>
    </location>
</feature>
<dbReference type="PANTHER" id="PTHR43037:SF1">
    <property type="entry name" value="BLL1128 PROTEIN"/>
    <property type="match status" value="1"/>
</dbReference>
<dbReference type="GO" id="GO:0005576">
    <property type="term" value="C:extracellular region"/>
    <property type="evidence" value="ECO:0007669"/>
    <property type="project" value="InterPro"/>
</dbReference>
<keyword evidence="1 4" id="KW-0732">Signal</keyword>
<dbReference type="InterPro" id="IPR010126">
    <property type="entry name" value="Esterase_phb"/>
</dbReference>
<dbReference type="AlphaFoldDB" id="A0A2T0Q6L6"/>
<reference evidence="5 6" key="1">
    <citation type="submission" date="2018-03" db="EMBL/GenBank/DDBJ databases">
        <title>Genomic Encyclopedia of Archaeal and Bacterial Type Strains, Phase II (KMG-II): from individual species to whole genera.</title>
        <authorList>
            <person name="Goeker M."/>
        </authorList>
    </citation>
    <scope>NUCLEOTIDE SEQUENCE [LARGE SCALE GENOMIC DNA]</scope>
    <source>
        <strain evidence="5 6">DSM 45601</strain>
    </source>
</reference>
<dbReference type="RefSeq" id="WP_106243866.1">
    <property type="nucleotide sequence ID" value="NZ_PVZC01000003.1"/>
</dbReference>
<feature type="chain" id="PRO_5038508984" evidence="4">
    <location>
        <begin position="23"/>
        <end position="321"/>
    </location>
</feature>
<dbReference type="SUPFAM" id="SSF53474">
    <property type="entry name" value="alpha/beta-Hydrolases"/>
    <property type="match status" value="1"/>
</dbReference>
<dbReference type="Proteomes" id="UP000237846">
    <property type="component" value="Unassembled WGS sequence"/>
</dbReference>
<dbReference type="InterPro" id="IPR050955">
    <property type="entry name" value="Plant_Biomass_Hydrol_Est"/>
</dbReference>
<keyword evidence="2" id="KW-0378">Hydrolase</keyword>
<evidence type="ECO:0000256" key="4">
    <source>
        <dbReference type="SAM" id="SignalP"/>
    </source>
</evidence>
<dbReference type="PROSITE" id="PS51257">
    <property type="entry name" value="PROKAR_LIPOPROTEIN"/>
    <property type="match status" value="1"/>
</dbReference>
<evidence type="ECO:0000256" key="2">
    <source>
        <dbReference type="ARBA" id="ARBA00022801"/>
    </source>
</evidence>
<feature type="region of interest" description="Disordered" evidence="3">
    <location>
        <begin position="235"/>
        <end position="274"/>
    </location>
</feature>
<dbReference type="PANTHER" id="PTHR43037">
    <property type="entry name" value="UNNAMED PRODUCT-RELATED"/>
    <property type="match status" value="1"/>
</dbReference>
<gene>
    <name evidence="5" type="ORF">CLV72_10340</name>
</gene>
<keyword evidence="6" id="KW-1185">Reference proteome</keyword>
<dbReference type="OrthoDB" id="9767239at2"/>
<evidence type="ECO:0000313" key="6">
    <source>
        <dbReference type="Proteomes" id="UP000237846"/>
    </source>
</evidence>
<evidence type="ECO:0000256" key="3">
    <source>
        <dbReference type="SAM" id="MobiDB-lite"/>
    </source>
</evidence>
<proteinExistence type="predicted"/>
<dbReference type="GO" id="GO:0016787">
    <property type="term" value="F:hydrolase activity"/>
    <property type="evidence" value="ECO:0007669"/>
    <property type="project" value="UniProtKB-KW"/>
</dbReference>
<dbReference type="Gene3D" id="3.40.50.1820">
    <property type="entry name" value="alpha/beta hydrolase"/>
    <property type="match status" value="1"/>
</dbReference>
<name>A0A2T0Q6L6_9ACTN</name>
<comment type="caution">
    <text evidence="5">The sequence shown here is derived from an EMBL/GenBank/DDBJ whole genome shotgun (WGS) entry which is preliminary data.</text>
</comment>
<sequence>MRPTRGAAWAAAALLAAGCAGAPAEAPGAAAAGAAAEPRLIEGTLESGGEVRDYRLHLPPGEGPPVVIALHGKGSSAADMDEFNGLTGAALESGLAVAYPQGLHEGWGDHRVPTELRPDPGADVAFLTALAGELAAEYGIDPDRVYLAGQSNGANMALRAAVEEPGVFAGVAAVAGQLPLDPEPMRPAEATPLLMVYGTEDPLRPYEGLPEVPPGGGSGEFAEPPITTIGTRETAESFADANGAAEEETEALPDTDPEDGTTVERTSWHDGGGPPPVVLYTVDGGGHTWPGAADRFADIVGVTSRDIDAGALIAEFFAGRG</sequence>
<organism evidence="5 6">
    <name type="scientific">Allonocardiopsis opalescens</name>
    <dbReference type="NCBI Taxonomy" id="1144618"/>
    <lineage>
        <taxon>Bacteria</taxon>
        <taxon>Bacillati</taxon>
        <taxon>Actinomycetota</taxon>
        <taxon>Actinomycetes</taxon>
        <taxon>Streptosporangiales</taxon>
        <taxon>Allonocardiopsis</taxon>
    </lineage>
</organism>
<evidence type="ECO:0000256" key="1">
    <source>
        <dbReference type="ARBA" id="ARBA00022729"/>
    </source>
</evidence>
<evidence type="ECO:0000313" key="5">
    <source>
        <dbReference type="EMBL" id="PRX99444.1"/>
    </source>
</evidence>
<feature type="signal peptide" evidence="4">
    <location>
        <begin position="1"/>
        <end position="22"/>
    </location>
</feature>
<dbReference type="EMBL" id="PVZC01000003">
    <property type="protein sequence ID" value="PRX99444.1"/>
    <property type="molecule type" value="Genomic_DNA"/>
</dbReference>
<accession>A0A2T0Q6L6</accession>